<protein>
    <recommendedName>
        <fullName evidence="3">Oxidoreductase</fullName>
    </recommendedName>
</protein>
<evidence type="ECO:0008006" key="3">
    <source>
        <dbReference type="Google" id="ProtNLM"/>
    </source>
</evidence>
<reference evidence="1 2" key="1">
    <citation type="submission" date="2021-07" db="EMBL/GenBank/DDBJ databases">
        <title>Whole genome sequencing of non-tuberculosis mycobacteria type-strains.</title>
        <authorList>
            <person name="Igarashi Y."/>
            <person name="Osugi A."/>
            <person name="Mitarai S."/>
        </authorList>
    </citation>
    <scope>NUCLEOTIDE SEQUENCE [LARGE SCALE GENOMIC DNA]</scope>
    <source>
        <strain evidence="1 2">JCM 16370</strain>
    </source>
</reference>
<dbReference type="EMBL" id="CP080333">
    <property type="protein sequence ID" value="QYL16946.1"/>
    <property type="molecule type" value="Genomic_DNA"/>
</dbReference>
<keyword evidence="2" id="KW-1185">Reference proteome</keyword>
<sequence length="83" mass="8851">MTDTTARIDEVASGDVIALDRGSGEQAYKVVHTDATESGFLITVEADDGETFDLELAAGTAVKRSLESKWESSQSPTPHSPPR</sequence>
<proteinExistence type="predicted"/>
<accession>A0ABX8VGM7</accession>
<organism evidence="1 2">
    <name type="scientific">Mycolicibacterium pallens</name>
    <dbReference type="NCBI Taxonomy" id="370524"/>
    <lineage>
        <taxon>Bacteria</taxon>
        <taxon>Bacillati</taxon>
        <taxon>Actinomycetota</taxon>
        <taxon>Actinomycetes</taxon>
        <taxon>Mycobacteriales</taxon>
        <taxon>Mycobacteriaceae</taxon>
        <taxon>Mycolicibacterium</taxon>
    </lineage>
</organism>
<name>A0ABX8VGM7_9MYCO</name>
<evidence type="ECO:0000313" key="2">
    <source>
        <dbReference type="Proteomes" id="UP000825367"/>
    </source>
</evidence>
<dbReference type="Proteomes" id="UP000825367">
    <property type="component" value="Chromosome"/>
</dbReference>
<gene>
    <name evidence="1" type="ORF">K0O64_29055</name>
</gene>
<dbReference type="RefSeq" id="WP_071948440.1">
    <property type="nucleotide sequence ID" value="NZ_BAAAVX010000058.1"/>
</dbReference>
<evidence type="ECO:0000313" key="1">
    <source>
        <dbReference type="EMBL" id="QYL16946.1"/>
    </source>
</evidence>